<keyword evidence="1" id="KW-0808">Transferase</keyword>
<sequence length="231" mass="26772">MKNKIKDKSFDLVCTFLGTIPAIYTYHLSSINIISFFKNLGISKHIIDIILTAVLSFYVSVGFIIVLIFVELFSFFKRPKVYITFYNEAKTPINNLDFTIEKEEPQFLSIKIETQLRWFQKKIIDFTKPQIQISTNATMCKIELDAGFTYNNVDYKSVEQKFLCDILRDFQVSTEKASVTVDVSVLLIKKATGKIKVESAFTNENYFLNLIKKAFKYYCSYDVKPLTIRGE</sequence>
<evidence type="ECO:0000313" key="2">
    <source>
        <dbReference type="Proteomes" id="UP000031847"/>
    </source>
</evidence>
<dbReference type="RefSeq" id="WP_025017189.1">
    <property type="nucleotide sequence ID" value="NZ_BAABQR010000007.1"/>
</dbReference>
<protein>
    <submittedName>
        <fullName evidence="1">Glycosyltransferases</fullName>
    </submittedName>
</protein>
<dbReference type="Proteomes" id="UP000031847">
    <property type="component" value="Unassembled WGS sequence"/>
</dbReference>
<accession>A0A0B8R4E5</accession>
<name>A0A0B8R4E5_LACLL</name>
<dbReference type="PATRIC" id="fig|1360.96.peg.2212"/>
<dbReference type="GO" id="GO:0016740">
    <property type="term" value="F:transferase activity"/>
    <property type="evidence" value="ECO:0007669"/>
    <property type="project" value="UniProtKB-KW"/>
</dbReference>
<organism evidence="1 2">
    <name type="scientific">Lactococcus lactis subsp. lactis</name>
    <name type="common">Streptococcus lactis</name>
    <dbReference type="NCBI Taxonomy" id="1360"/>
    <lineage>
        <taxon>Bacteria</taxon>
        <taxon>Bacillati</taxon>
        <taxon>Bacillota</taxon>
        <taxon>Bacilli</taxon>
        <taxon>Lactobacillales</taxon>
        <taxon>Streptococcaceae</taxon>
        <taxon>Lactococcus</taxon>
    </lineage>
</organism>
<comment type="caution">
    <text evidence="1">The sequence shown here is derived from an EMBL/GenBank/DDBJ whole genome shotgun (WGS) entry which is preliminary data.</text>
</comment>
<gene>
    <name evidence="1" type="ORF">JCM5805K_2212</name>
</gene>
<reference evidence="1 2" key="1">
    <citation type="submission" date="2015-01" db="EMBL/GenBank/DDBJ databases">
        <title>Lactococcus lactis subsp.lactis JCM 5805 whole genome shotgun sequence.</title>
        <authorList>
            <person name="Fujii T."/>
            <person name="Tomita Y."/>
            <person name="Ikushima S."/>
            <person name="Fujiwara D."/>
        </authorList>
    </citation>
    <scope>NUCLEOTIDE SEQUENCE [LARGE SCALE GENOMIC DNA]</scope>
    <source>
        <strain evidence="1 2">JCM 5805</strain>
    </source>
</reference>
<evidence type="ECO:0000313" key="1">
    <source>
        <dbReference type="EMBL" id="GAM81094.1"/>
    </source>
</evidence>
<dbReference type="EMBL" id="BBSI01000034">
    <property type="protein sequence ID" value="GAM81094.1"/>
    <property type="molecule type" value="Genomic_DNA"/>
</dbReference>
<dbReference type="AlphaFoldDB" id="A0A0B8R4E5"/>
<proteinExistence type="predicted"/>